<dbReference type="Gene3D" id="3.90.320.10">
    <property type="match status" value="1"/>
</dbReference>
<reference evidence="17 18" key="1">
    <citation type="submission" date="2019-12" db="EMBL/GenBank/DDBJ databases">
        <title>Defluviitalea raffinosedens, isolated from a biogas fermenter, genome sequencing and characterization.</title>
        <authorList>
            <person name="Rettenmaier R."/>
            <person name="Schneider M."/>
            <person name="Neuhaus K."/>
            <person name="Liebl W."/>
            <person name="Zverlov V."/>
        </authorList>
    </citation>
    <scope>NUCLEOTIDE SEQUENCE [LARGE SCALE GENOMIC DNA]</scope>
    <source>
        <strain evidence="17 18">249c-K6</strain>
    </source>
</reference>
<dbReference type="PROSITE" id="PS51198">
    <property type="entry name" value="UVRD_HELICASE_ATP_BIND"/>
    <property type="match status" value="1"/>
</dbReference>
<dbReference type="HAMAP" id="MF_01451">
    <property type="entry name" value="AddA"/>
    <property type="match status" value="1"/>
</dbReference>
<comment type="subunit">
    <text evidence="13">Heterodimer of AddA and AddB/RexB.</text>
</comment>
<gene>
    <name evidence="13 17" type="primary">addA</name>
    <name evidence="17" type="ORF">GND95_08965</name>
</gene>
<dbReference type="InterPro" id="IPR014016">
    <property type="entry name" value="UvrD-like_ATP-bd"/>
</dbReference>
<dbReference type="EMBL" id="WSLF01000007">
    <property type="protein sequence ID" value="KAE9633773.1"/>
    <property type="molecule type" value="Genomic_DNA"/>
</dbReference>
<dbReference type="SUPFAM" id="SSF52540">
    <property type="entry name" value="P-loop containing nucleoside triphosphate hydrolases"/>
    <property type="match status" value="1"/>
</dbReference>
<evidence type="ECO:0000256" key="6">
    <source>
        <dbReference type="ARBA" id="ARBA00022839"/>
    </source>
</evidence>
<keyword evidence="7 13" id="KW-0067">ATP-binding</keyword>
<dbReference type="InterPro" id="IPR014017">
    <property type="entry name" value="DNA_helicase_UvrD-like_C"/>
</dbReference>
<feature type="domain" description="UvrD-like helicase ATP-binding" evidence="15">
    <location>
        <begin position="2"/>
        <end position="476"/>
    </location>
</feature>
<dbReference type="GO" id="GO:0000724">
    <property type="term" value="P:double-strand break repair via homologous recombination"/>
    <property type="evidence" value="ECO:0007669"/>
    <property type="project" value="UniProtKB-UniRule"/>
</dbReference>
<evidence type="ECO:0000313" key="17">
    <source>
        <dbReference type="EMBL" id="KAE9633773.1"/>
    </source>
</evidence>
<evidence type="ECO:0000256" key="10">
    <source>
        <dbReference type="ARBA" id="ARBA00023235"/>
    </source>
</evidence>
<dbReference type="Gene3D" id="3.40.50.300">
    <property type="entry name" value="P-loop containing nucleotide triphosphate hydrolases"/>
    <property type="match status" value="4"/>
</dbReference>
<keyword evidence="2 13" id="KW-0547">Nucleotide-binding</keyword>
<keyword evidence="9 13" id="KW-0234">DNA repair</keyword>
<evidence type="ECO:0000256" key="1">
    <source>
        <dbReference type="ARBA" id="ARBA00022722"/>
    </source>
</evidence>
<organism evidence="17 18">
    <name type="scientific">Defluviitalea raffinosedens</name>
    <dbReference type="NCBI Taxonomy" id="1450156"/>
    <lineage>
        <taxon>Bacteria</taxon>
        <taxon>Bacillati</taxon>
        <taxon>Bacillota</taxon>
        <taxon>Clostridia</taxon>
        <taxon>Lachnospirales</taxon>
        <taxon>Defluviitaleaceae</taxon>
        <taxon>Defluviitalea</taxon>
    </lineage>
</organism>
<keyword evidence="10 13" id="KW-0413">Isomerase</keyword>
<keyword evidence="1 13" id="KW-0540">Nuclease</keyword>
<evidence type="ECO:0000256" key="2">
    <source>
        <dbReference type="ARBA" id="ARBA00022741"/>
    </source>
</evidence>
<evidence type="ECO:0000256" key="13">
    <source>
        <dbReference type="HAMAP-Rule" id="MF_01451"/>
    </source>
</evidence>
<keyword evidence="8 13" id="KW-0238">DNA-binding</keyword>
<evidence type="ECO:0000256" key="3">
    <source>
        <dbReference type="ARBA" id="ARBA00022763"/>
    </source>
</evidence>
<feature type="binding site" evidence="14">
    <location>
        <begin position="23"/>
        <end position="30"/>
    </location>
    <ligand>
        <name>ATP</name>
        <dbReference type="ChEBI" id="CHEBI:30616"/>
    </ligand>
</feature>
<dbReference type="Pfam" id="PF12705">
    <property type="entry name" value="PDDEXK_1"/>
    <property type="match status" value="1"/>
</dbReference>
<comment type="caution">
    <text evidence="17">The sequence shown here is derived from an EMBL/GenBank/DDBJ whole genome shotgun (WGS) entry which is preliminary data.</text>
</comment>
<evidence type="ECO:0000256" key="7">
    <source>
        <dbReference type="ARBA" id="ARBA00022840"/>
    </source>
</evidence>
<evidence type="ECO:0000256" key="11">
    <source>
        <dbReference type="ARBA" id="ARBA00034617"/>
    </source>
</evidence>
<protein>
    <recommendedName>
        <fullName evidence="13">ATP-dependent helicase/nuclease subunit A</fullName>
        <ecNumber evidence="13">3.1.-.-</ecNumber>
        <ecNumber evidence="13">5.6.2.4</ecNumber>
    </recommendedName>
    <alternativeName>
        <fullName evidence="13">ATP-dependent helicase/nuclease AddA</fullName>
    </alternativeName>
    <alternativeName>
        <fullName evidence="13">DNA 3'-5' helicase AddA</fullName>
    </alternativeName>
</protein>
<evidence type="ECO:0000256" key="9">
    <source>
        <dbReference type="ARBA" id="ARBA00023204"/>
    </source>
</evidence>
<dbReference type="GO" id="GO:0005829">
    <property type="term" value="C:cytosol"/>
    <property type="evidence" value="ECO:0007669"/>
    <property type="project" value="TreeGrafter"/>
</dbReference>
<sequence>MVQWTNEQQAAIDTRGCDLLVAAAAGSGKTAVLVERIVKMITNTSNPIDVDALLVVTFTNAAAAEMRERLGEAISRKLEEEPRNTHLQKQLTLLNRASISTIHSFCLDVIRNHFHLLDLDPSFRIADEAEMLLLKNDLIEALFEEFYEREDEGFHALVESYGGKKEDSNLQDMILRIYDFIQSNPWPKEWLKEQVDIFNPERNEDFDATLWADMIKGQIRTEAQGLLEIADYALSLCYEPNGPEKYIEAIEDDIRILKKIIALSEGSIGDLYSYIQQITFSTLGRCGKNTDPNLKEEVNNLRKIVKEGVQKGFQEKIFFKSPEAMMEDVHKVFPILKALERVIHEFSDRFQSAKKEMGVIDFNDIEHYCLKILLDEKSTPQNIVPSLTALDLREKYKEILIDEYQDSNLVQETILGVISKKDTAYPNRFMVGDVKQSIYRFRLAKPDLFIEKYNSFSDQGEGKAQRIDLFQNFRSRENILHGVNFIFRQLMTPTLGEIEYDEKAALNPGANYPEAEHLNMGGPIEIHMIESESANDGSEEARGEEKQVGEELEELTNIELEAKIVTQRIQQLLSDEESFFVYDKKLGDYRRVEYRDIVILLRTTSQWSNIFMEELSRGGIPAYADVSSGYFDAVEVKTILSLLQIIDNPRQDIPLITVLRSPIVALNADELVEIRTVFSQGDFYESLLKYIDSSLEETQLTRKIRDFLEKLKRWRSEAAHISIDELLWMLYTETNYYNYLGAMPGGAQRQANLRILRDRAASYESTSFKGLFNFIRFIERMQRKQGDMGAAKIVGENENIVRIMSIHKSKGLEFPVVFVSGLGKQFNLQDLHQSVLLHQDLGLGPDYIDYERRIVYETAPKLAVKSKIMVETLSEEMRILYVAFTRAKEKLILTGTIKNIEAQARKWARQVSAKKEALSPYILTKAKTYLEWIGLSLVRHRDAETIRNWAGCLKAPEEVFYEDPSQWRIYSWTKEDITLRDENKAKEKERILEELLNWDTSIAYSPHREEIFNRLSWKYPYESSTALSVMVSVSELKKQHEKDMLEEQSTSLFKETGLSRPHFIEESKGLNATEKGILMHFVMKHLNLDEAKDYTDIEHQLLKMELKGLLSEEERKAIFIKDLLHFSRSQLAGRMRAALKVRKEVSFVLSLNAREIYKEIQCDEEVFVRGIIDCYFEEEDGIVLVDYKTDAIFDKENPEREIDQLMKKYEVQINLYARAIEELTGKRVKEKSLYLFSIGKAVFY</sequence>
<evidence type="ECO:0000313" key="18">
    <source>
        <dbReference type="Proteomes" id="UP000483018"/>
    </source>
</evidence>
<dbReference type="EC" id="3.1.-.-" evidence="13"/>
<keyword evidence="6 13" id="KW-0269">Exonuclease</keyword>
<dbReference type="InterPro" id="IPR014152">
    <property type="entry name" value="AddA"/>
</dbReference>
<dbReference type="PANTHER" id="PTHR11070:SF48">
    <property type="entry name" value="ATP-DEPENDENT HELICASE_NUCLEASE SUBUNIT A"/>
    <property type="match status" value="1"/>
</dbReference>
<keyword evidence="5 13" id="KW-0347">Helicase</keyword>
<evidence type="ECO:0000256" key="5">
    <source>
        <dbReference type="ARBA" id="ARBA00022806"/>
    </source>
</evidence>
<comment type="cofactor">
    <cofactor evidence="13">
        <name>Mg(2+)</name>
        <dbReference type="ChEBI" id="CHEBI:18420"/>
    </cofactor>
</comment>
<dbReference type="SUPFAM" id="SSF52980">
    <property type="entry name" value="Restriction endonuclease-like"/>
    <property type="match status" value="1"/>
</dbReference>
<dbReference type="AlphaFoldDB" id="A0A7C8LHM0"/>
<evidence type="ECO:0000259" key="15">
    <source>
        <dbReference type="PROSITE" id="PS51198"/>
    </source>
</evidence>
<keyword evidence="3 13" id="KW-0227">DNA damage</keyword>
<dbReference type="GO" id="GO:0033202">
    <property type="term" value="C:DNA helicase complex"/>
    <property type="evidence" value="ECO:0007669"/>
    <property type="project" value="TreeGrafter"/>
</dbReference>
<dbReference type="Proteomes" id="UP000483018">
    <property type="component" value="Unassembled WGS sequence"/>
</dbReference>
<dbReference type="GO" id="GO:0003690">
    <property type="term" value="F:double-stranded DNA binding"/>
    <property type="evidence" value="ECO:0007669"/>
    <property type="project" value="UniProtKB-UniRule"/>
</dbReference>
<dbReference type="EC" id="5.6.2.4" evidence="13"/>
<dbReference type="GO" id="GO:0005524">
    <property type="term" value="F:ATP binding"/>
    <property type="evidence" value="ECO:0007669"/>
    <property type="project" value="UniProtKB-UniRule"/>
</dbReference>
<comment type="similarity">
    <text evidence="13">Belongs to the helicase family. AddA subfamily.</text>
</comment>
<dbReference type="FunFam" id="3.40.50.300:FF:001236">
    <property type="entry name" value="ATP-dependent helicase/nuclease subunit A"/>
    <property type="match status" value="1"/>
</dbReference>
<dbReference type="InterPro" id="IPR038726">
    <property type="entry name" value="PDDEXK_AddAB-type"/>
</dbReference>
<evidence type="ECO:0000256" key="12">
    <source>
        <dbReference type="ARBA" id="ARBA00048988"/>
    </source>
</evidence>
<dbReference type="PANTHER" id="PTHR11070">
    <property type="entry name" value="UVRD / RECB / PCRA DNA HELICASE FAMILY MEMBER"/>
    <property type="match status" value="1"/>
</dbReference>
<name>A0A7C8LHM0_9FIRM</name>
<evidence type="ECO:0000259" key="16">
    <source>
        <dbReference type="PROSITE" id="PS51217"/>
    </source>
</evidence>
<comment type="function">
    <text evidence="13">The heterodimer acts as both an ATP-dependent DNA helicase and an ATP-dependent, dual-direction single-stranded exonuclease. Recognizes the chi site generating a DNA molecule suitable for the initiation of homologous recombination. The AddA nuclease domain is required for chi fragment generation; this subunit has the helicase and 3' -&gt; 5' nuclease activities.</text>
</comment>
<accession>A0A7C8LHM0</accession>
<comment type="catalytic activity">
    <reaction evidence="11 13">
        <text>Couples ATP hydrolysis with the unwinding of duplex DNA by translocating in the 3'-5' direction.</text>
        <dbReference type="EC" id="5.6.2.4"/>
    </reaction>
</comment>
<dbReference type="Pfam" id="PF13361">
    <property type="entry name" value="UvrD_C"/>
    <property type="match status" value="1"/>
</dbReference>
<dbReference type="InterPro" id="IPR011335">
    <property type="entry name" value="Restrct_endonuc-II-like"/>
</dbReference>
<keyword evidence="4 13" id="KW-0378">Hydrolase</keyword>
<evidence type="ECO:0000256" key="14">
    <source>
        <dbReference type="PROSITE-ProRule" id="PRU00560"/>
    </source>
</evidence>
<proteinExistence type="inferred from homology"/>
<comment type="catalytic activity">
    <reaction evidence="12 13">
        <text>ATP + H2O = ADP + phosphate + H(+)</text>
        <dbReference type="Rhea" id="RHEA:13065"/>
        <dbReference type="ChEBI" id="CHEBI:15377"/>
        <dbReference type="ChEBI" id="CHEBI:15378"/>
        <dbReference type="ChEBI" id="CHEBI:30616"/>
        <dbReference type="ChEBI" id="CHEBI:43474"/>
        <dbReference type="ChEBI" id="CHEBI:456216"/>
        <dbReference type="EC" id="5.6.2.4"/>
    </reaction>
</comment>
<dbReference type="PROSITE" id="PS51217">
    <property type="entry name" value="UVRD_HELICASE_CTER"/>
    <property type="match status" value="1"/>
</dbReference>
<dbReference type="GO" id="GO:0008408">
    <property type="term" value="F:3'-5' exonuclease activity"/>
    <property type="evidence" value="ECO:0007669"/>
    <property type="project" value="UniProtKB-UniRule"/>
</dbReference>
<evidence type="ECO:0000256" key="8">
    <source>
        <dbReference type="ARBA" id="ARBA00023125"/>
    </source>
</evidence>
<dbReference type="InterPro" id="IPR000212">
    <property type="entry name" value="DNA_helicase_UvrD/REP"/>
</dbReference>
<feature type="domain" description="UvrD-like helicase C-terminal" evidence="16">
    <location>
        <begin position="515"/>
        <end position="811"/>
    </location>
</feature>
<dbReference type="CDD" id="cd17932">
    <property type="entry name" value="DEXQc_UvrD"/>
    <property type="match status" value="1"/>
</dbReference>
<dbReference type="InterPro" id="IPR027417">
    <property type="entry name" value="P-loop_NTPase"/>
</dbReference>
<dbReference type="InterPro" id="IPR011604">
    <property type="entry name" value="PDDEXK-like_dom_sf"/>
</dbReference>
<evidence type="ECO:0000256" key="4">
    <source>
        <dbReference type="ARBA" id="ARBA00022801"/>
    </source>
</evidence>
<dbReference type="GO" id="GO:0043138">
    <property type="term" value="F:3'-5' DNA helicase activity"/>
    <property type="evidence" value="ECO:0007669"/>
    <property type="project" value="UniProtKB-UniRule"/>
</dbReference>
<dbReference type="Pfam" id="PF00580">
    <property type="entry name" value="UvrD-helicase"/>
    <property type="match status" value="1"/>
</dbReference>
<dbReference type="NCBIfam" id="TIGR02785">
    <property type="entry name" value="addA_Gpos"/>
    <property type="match status" value="1"/>
</dbReference>
<keyword evidence="18" id="KW-1185">Reference proteome</keyword>